<comment type="caution">
    <text evidence="1">The sequence shown here is derived from an EMBL/GenBank/DDBJ whole genome shotgun (WGS) entry which is preliminary data.</text>
</comment>
<dbReference type="Proteomes" id="UP001260980">
    <property type="component" value="Unassembled WGS sequence"/>
</dbReference>
<sequence>MAMDRRKRVAVKDGDVDRWQVTRMVIGELQAAVPLKRHIFREQKELWSLILPVHPKILPRRTIKTL</sequence>
<reference evidence="1 2" key="1">
    <citation type="submission" date="2023-10" db="EMBL/GenBank/DDBJ databases">
        <title>Paenibacillus strain PFR10 Genome sequencing and assembly.</title>
        <authorList>
            <person name="Kim I."/>
        </authorList>
    </citation>
    <scope>NUCLEOTIDE SEQUENCE [LARGE SCALE GENOMIC DNA]</scope>
    <source>
        <strain evidence="1 2">PFR10</strain>
    </source>
</reference>
<proteinExistence type="predicted"/>
<dbReference type="RefSeq" id="WP_315949002.1">
    <property type="nucleotide sequence ID" value="NZ_JAWCUD010000001.1"/>
</dbReference>
<dbReference type="EMBL" id="JAWCUD010000001">
    <property type="protein sequence ID" value="MDU0199712.1"/>
    <property type="molecule type" value="Genomic_DNA"/>
</dbReference>
<gene>
    <name evidence="1" type="ORF">RQP52_01355</name>
</gene>
<evidence type="ECO:0000313" key="2">
    <source>
        <dbReference type="Proteomes" id="UP001260980"/>
    </source>
</evidence>
<keyword evidence="2" id="KW-1185">Reference proteome</keyword>
<evidence type="ECO:0000313" key="1">
    <source>
        <dbReference type="EMBL" id="MDU0199712.1"/>
    </source>
</evidence>
<name>A0ABU3R615_9BACL</name>
<protein>
    <submittedName>
        <fullName evidence="1">Uncharacterized protein</fullName>
    </submittedName>
</protein>
<organism evidence="1 2">
    <name type="scientific">Paenibacillus violae</name>
    <dbReference type="NCBI Taxonomy" id="3077234"/>
    <lineage>
        <taxon>Bacteria</taxon>
        <taxon>Bacillati</taxon>
        <taxon>Bacillota</taxon>
        <taxon>Bacilli</taxon>
        <taxon>Bacillales</taxon>
        <taxon>Paenibacillaceae</taxon>
        <taxon>Paenibacillus</taxon>
    </lineage>
</organism>
<accession>A0ABU3R615</accession>